<dbReference type="CDD" id="cd09272">
    <property type="entry name" value="RNase_HI_RT_Ty1"/>
    <property type="match status" value="1"/>
</dbReference>
<sequence>MLESGLDNSSSLSHSSLPVDPVPSDLDLPIALKKKIPKNVQKAFGDPRWKVAVVEEVKALKKNRTWELVTLPKGKITVLIVYVDDMILTGNDHVEIEALRKILAKEFEVKDLGVLRYFLGMEIARNKNGISISQRKYTLDLLKETWMLGCKLSDIPIGVRHKIDLAKKGDLVDKGRYQWLVGKLIYLSHTRPDIAFAVRTPRKGLHFGKHDQFKIEAFTDVNWVGSIEDRRSTSGYCTFVFGNLITWRSKNQNVVARSSAEAEFRSIAHGICEVLWIKRVLEELKIRIHPLAMMYCDNKATISISYNPVHHDRTKHVEVDCHFIKEKIEQREICLTYVPSKSQIADVLTKGILRENFENNVDKLGMIDIYAPT</sequence>
<evidence type="ECO:0000259" key="1">
    <source>
        <dbReference type="Pfam" id="PF07727"/>
    </source>
</evidence>
<dbReference type="PANTHER" id="PTHR11439:SF440">
    <property type="entry name" value="INTEGRASE CATALYTIC DOMAIN-CONTAINING PROTEIN"/>
    <property type="match status" value="1"/>
</dbReference>
<organism evidence="2 3">
    <name type="scientific">Vitis vinifera</name>
    <name type="common">Grape</name>
    <dbReference type="NCBI Taxonomy" id="29760"/>
    <lineage>
        <taxon>Eukaryota</taxon>
        <taxon>Viridiplantae</taxon>
        <taxon>Streptophyta</taxon>
        <taxon>Embryophyta</taxon>
        <taxon>Tracheophyta</taxon>
        <taxon>Spermatophyta</taxon>
        <taxon>Magnoliopsida</taxon>
        <taxon>eudicotyledons</taxon>
        <taxon>Gunneridae</taxon>
        <taxon>Pentapetalae</taxon>
        <taxon>rosids</taxon>
        <taxon>Vitales</taxon>
        <taxon>Vitaceae</taxon>
        <taxon>Viteae</taxon>
        <taxon>Vitis</taxon>
    </lineage>
</organism>
<evidence type="ECO:0000313" key="3">
    <source>
        <dbReference type="Proteomes" id="UP000288805"/>
    </source>
</evidence>
<dbReference type="AlphaFoldDB" id="A0A438G8B9"/>
<proteinExistence type="predicted"/>
<dbReference type="Pfam" id="PF07727">
    <property type="entry name" value="RVT_2"/>
    <property type="match status" value="1"/>
</dbReference>
<comment type="caution">
    <text evidence="2">The sequence shown here is derived from an EMBL/GenBank/DDBJ whole genome shotgun (WGS) entry which is preliminary data.</text>
</comment>
<dbReference type="PANTHER" id="PTHR11439">
    <property type="entry name" value="GAG-POL-RELATED RETROTRANSPOSON"/>
    <property type="match status" value="1"/>
</dbReference>
<accession>A0A438G8B9</accession>
<dbReference type="InterPro" id="IPR013103">
    <property type="entry name" value="RVT_2"/>
</dbReference>
<dbReference type="Proteomes" id="UP000288805">
    <property type="component" value="Unassembled WGS sequence"/>
</dbReference>
<gene>
    <name evidence="2" type="primary">RE1_3355</name>
    <name evidence="2" type="ORF">CK203_060186</name>
</gene>
<protein>
    <submittedName>
        <fullName evidence="2">Retrovirus-related Pol polyprotein from transposon RE1</fullName>
    </submittedName>
</protein>
<evidence type="ECO:0000313" key="2">
    <source>
        <dbReference type="EMBL" id="RVW68475.1"/>
    </source>
</evidence>
<dbReference type="EMBL" id="QGNW01000533">
    <property type="protein sequence ID" value="RVW68475.1"/>
    <property type="molecule type" value="Genomic_DNA"/>
</dbReference>
<name>A0A438G8B9_VITVI</name>
<dbReference type="SUPFAM" id="SSF56672">
    <property type="entry name" value="DNA/RNA polymerases"/>
    <property type="match status" value="1"/>
</dbReference>
<feature type="domain" description="Reverse transcriptase Ty1/copia-type" evidence="1">
    <location>
        <begin position="78"/>
        <end position="157"/>
    </location>
</feature>
<dbReference type="InterPro" id="IPR043502">
    <property type="entry name" value="DNA/RNA_pol_sf"/>
</dbReference>
<reference evidence="2 3" key="1">
    <citation type="journal article" date="2018" name="PLoS Genet.">
        <title>Population sequencing reveals clonal diversity and ancestral inbreeding in the grapevine cultivar Chardonnay.</title>
        <authorList>
            <person name="Roach M.J."/>
            <person name="Johnson D.L."/>
            <person name="Bohlmann J."/>
            <person name="van Vuuren H.J."/>
            <person name="Jones S.J."/>
            <person name="Pretorius I.S."/>
            <person name="Schmidt S.A."/>
            <person name="Borneman A.R."/>
        </authorList>
    </citation>
    <scope>NUCLEOTIDE SEQUENCE [LARGE SCALE GENOMIC DNA]</scope>
    <source>
        <strain evidence="3">cv. Chardonnay</strain>
        <tissue evidence="2">Leaf</tissue>
    </source>
</reference>